<evidence type="ECO:0000256" key="1">
    <source>
        <dbReference type="SAM" id="MobiDB-lite"/>
    </source>
</evidence>
<protein>
    <submittedName>
        <fullName evidence="2">Uncharacterized protein</fullName>
    </submittedName>
</protein>
<organism evidence="2 3">
    <name type="scientific">Pseudocercospora fuligena</name>
    <dbReference type="NCBI Taxonomy" id="685502"/>
    <lineage>
        <taxon>Eukaryota</taxon>
        <taxon>Fungi</taxon>
        <taxon>Dikarya</taxon>
        <taxon>Ascomycota</taxon>
        <taxon>Pezizomycotina</taxon>
        <taxon>Dothideomycetes</taxon>
        <taxon>Dothideomycetidae</taxon>
        <taxon>Mycosphaerellales</taxon>
        <taxon>Mycosphaerellaceae</taxon>
        <taxon>Pseudocercospora</taxon>
    </lineage>
</organism>
<keyword evidence="3" id="KW-1185">Reference proteome</keyword>
<feature type="region of interest" description="Disordered" evidence="1">
    <location>
        <begin position="64"/>
        <end position="88"/>
    </location>
</feature>
<name>A0A8H6RYG6_9PEZI</name>
<accession>A0A8H6RYG6</accession>
<reference evidence="2" key="1">
    <citation type="submission" date="2020-04" db="EMBL/GenBank/DDBJ databases">
        <title>Draft genome resource of the tomato pathogen Pseudocercospora fuligena.</title>
        <authorList>
            <person name="Zaccaron A."/>
        </authorList>
    </citation>
    <scope>NUCLEOTIDE SEQUENCE</scope>
    <source>
        <strain evidence="2">PF001</strain>
    </source>
</reference>
<sequence>MEATRVAPITSTKKLSIRAAHVTKLCALWGNEDISRILPKHITSSAMRVYKERDTAVLHNTYTHTTIHPGAPSHSRASASNSIRIRTT</sequence>
<gene>
    <name evidence="2" type="ORF">HII31_00255</name>
</gene>
<proteinExistence type="predicted"/>
<evidence type="ECO:0000313" key="2">
    <source>
        <dbReference type="EMBL" id="KAF7198516.1"/>
    </source>
</evidence>
<dbReference type="EMBL" id="JABCIY010000001">
    <property type="protein sequence ID" value="KAF7198516.1"/>
    <property type="molecule type" value="Genomic_DNA"/>
</dbReference>
<comment type="caution">
    <text evidence="2">The sequence shown here is derived from an EMBL/GenBank/DDBJ whole genome shotgun (WGS) entry which is preliminary data.</text>
</comment>
<feature type="compositionally biased region" description="Low complexity" evidence="1">
    <location>
        <begin position="71"/>
        <end position="88"/>
    </location>
</feature>
<evidence type="ECO:0000313" key="3">
    <source>
        <dbReference type="Proteomes" id="UP000660729"/>
    </source>
</evidence>
<dbReference type="Proteomes" id="UP000660729">
    <property type="component" value="Unassembled WGS sequence"/>
</dbReference>
<dbReference type="AlphaFoldDB" id="A0A8H6RYG6"/>